<gene>
    <name evidence="12" type="primary">putative Dynein light chain 1</name>
    <name evidence="12" type="ORF">CLUMA_CG013118</name>
</gene>
<evidence type="ECO:0000256" key="3">
    <source>
        <dbReference type="ARBA" id="ARBA00022614"/>
    </source>
</evidence>
<evidence type="ECO:0000256" key="10">
    <source>
        <dbReference type="ARBA" id="ARBA00049659"/>
    </source>
</evidence>
<dbReference type="InterPro" id="IPR001611">
    <property type="entry name" value="Leu-rich_rpt"/>
</dbReference>
<name>A0A1J1IJ68_9DIPT</name>
<dbReference type="InterPro" id="IPR025875">
    <property type="entry name" value="Leu-rich_rpt_4"/>
</dbReference>
<dbReference type="GO" id="GO:0043014">
    <property type="term" value="F:alpha-tubulin binding"/>
    <property type="evidence" value="ECO:0007669"/>
    <property type="project" value="TreeGrafter"/>
</dbReference>
<evidence type="ECO:0000256" key="7">
    <source>
        <dbReference type="ARBA" id="ARBA00023175"/>
    </source>
</evidence>
<protein>
    <recommendedName>
        <fullName evidence="11">Dynein axonemal light chain 1</fullName>
    </recommendedName>
</protein>
<dbReference type="Pfam" id="PF12799">
    <property type="entry name" value="LRR_4"/>
    <property type="match status" value="1"/>
</dbReference>
<evidence type="ECO:0000256" key="4">
    <source>
        <dbReference type="ARBA" id="ARBA00022701"/>
    </source>
</evidence>
<keyword evidence="7" id="KW-0505">Motor protein</keyword>
<dbReference type="EMBL" id="CVRI01000053">
    <property type="protein sequence ID" value="CRK99810.1"/>
    <property type="molecule type" value="Genomic_DNA"/>
</dbReference>
<comment type="similarity">
    <text evidence="10">Belongs to the dynein light chain LC1-type family.</text>
</comment>
<keyword evidence="2" id="KW-0963">Cytoplasm</keyword>
<evidence type="ECO:0000256" key="6">
    <source>
        <dbReference type="ARBA" id="ARBA00023017"/>
    </source>
</evidence>
<dbReference type="InterPro" id="IPR032675">
    <property type="entry name" value="LRR_dom_sf"/>
</dbReference>
<evidence type="ECO:0000256" key="8">
    <source>
        <dbReference type="ARBA" id="ARBA00023212"/>
    </source>
</evidence>
<sequence>MAAPKATTIKEAVKRFEDRFKCSATESKEVQLQFQWPPIEKMDPQLGTLVKCEKLSLSTNMIDKISGLNGMKNLKVLSIGRDYIKTISGLECVADTLEELWMSYNFIEKLKGINVLKKLRVFYLSNNLVKDWVEFNRLQELTTLEELLFVGNPLCEAMEENVWKVEAAKRLPYLKKLDGEPVVREEPAPAEQENK</sequence>
<dbReference type="PANTHER" id="PTHR15454:SF73">
    <property type="entry name" value="DYNEIN AXONEMAL LIGHT CHAIN 1"/>
    <property type="match status" value="1"/>
</dbReference>
<dbReference type="GO" id="GO:0030286">
    <property type="term" value="C:dynein complex"/>
    <property type="evidence" value="ECO:0007669"/>
    <property type="project" value="UniProtKB-KW"/>
</dbReference>
<dbReference type="Gene3D" id="3.80.10.10">
    <property type="entry name" value="Ribonuclease Inhibitor"/>
    <property type="match status" value="1"/>
</dbReference>
<evidence type="ECO:0000256" key="5">
    <source>
        <dbReference type="ARBA" id="ARBA00022737"/>
    </source>
</evidence>
<dbReference type="PANTHER" id="PTHR15454">
    <property type="entry name" value="NISCHARIN RELATED"/>
    <property type="match status" value="1"/>
</dbReference>
<dbReference type="SUPFAM" id="SSF52058">
    <property type="entry name" value="L domain-like"/>
    <property type="match status" value="1"/>
</dbReference>
<dbReference type="GO" id="GO:0045504">
    <property type="term" value="F:dynein heavy chain binding"/>
    <property type="evidence" value="ECO:0007669"/>
    <property type="project" value="TreeGrafter"/>
</dbReference>
<keyword evidence="5" id="KW-0677">Repeat</keyword>
<dbReference type="SMART" id="SM00365">
    <property type="entry name" value="LRR_SD22"/>
    <property type="match status" value="4"/>
</dbReference>
<keyword evidence="8" id="KW-0206">Cytoskeleton</keyword>
<dbReference type="GO" id="GO:0036158">
    <property type="term" value="P:outer dynein arm assembly"/>
    <property type="evidence" value="ECO:0007669"/>
    <property type="project" value="TreeGrafter"/>
</dbReference>
<evidence type="ECO:0000313" key="13">
    <source>
        <dbReference type="Proteomes" id="UP000183832"/>
    </source>
</evidence>
<dbReference type="OrthoDB" id="266138at2759"/>
<proteinExistence type="inferred from homology"/>
<keyword evidence="13" id="KW-1185">Reference proteome</keyword>
<dbReference type="GO" id="GO:0005930">
    <property type="term" value="C:axoneme"/>
    <property type="evidence" value="ECO:0007669"/>
    <property type="project" value="UniProtKB-SubCell"/>
</dbReference>
<dbReference type="GO" id="GO:0005874">
    <property type="term" value="C:microtubule"/>
    <property type="evidence" value="ECO:0007669"/>
    <property type="project" value="UniProtKB-KW"/>
</dbReference>
<dbReference type="Proteomes" id="UP000183832">
    <property type="component" value="Unassembled WGS sequence"/>
</dbReference>
<dbReference type="PROSITE" id="PS51450">
    <property type="entry name" value="LRR"/>
    <property type="match status" value="1"/>
</dbReference>
<organism evidence="12 13">
    <name type="scientific">Clunio marinus</name>
    <dbReference type="NCBI Taxonomy" id="568069"/>
    <lineage>
        <taxon>Eukaryota</taxon>
        <taxon>Metazoa</taxon>
        <taxon>Ecdysozoa</taxon>
        <taxon>Arthropoda</taxon>
        <taxon>Hexapoda</taxon>
        <taxon>Insecta</taxon>
        <taxon>Pterygota</taxon>
        <taxon>Neoptera</taxon>
        <taxon>Endopterygota</taxon>
        <taxon>Diptera</taxon>
        <taxon>Nematocera</taxon>
        <taxon>Chironomoidea</taxon>
        <taxon>Chironomidae</taxon>
        <taxon>Clunio</taxon>
    </lineage>
</organism>
<evidence type="ECO:0000256" key="1">
    <source>
        <dbReference type="ARBA" id="ARBA00004430"/>
    </source>
</evidence>
<comment type="subcellular location">
    <subcellularLocation>
        <location evidence="1">Cytoplasm</location>
        <location evidence="1">Cytoskeleton</location>
        <location evidence="1">Cilium axoneme</location>
    </subcellularLocation>
</comment>
<dbReference type="STRING" id="568069.A0A1J1IJ68"/>
<keyword evidence="4" id="KW-0493">Microtubule</keyword>
<reference evidence="12 13" key="1">
    <citation type="submission" date="2015-04" db="EMBL/GenBank/DDBJ databases">
        <authorList>
            <person name="Syromyatnikov M.Y."/>
            <person name="Popov V.N."/>
        </authorList>
    </citation>
    <scope>NUCLEOTIDE SEQUENCE [LARGE SCALE GENOMIC DNA]</scope>
</reference>
<keyword evidence="9" id="KW-0966">Cell projection</keyword>
<accession>A0A1J1IJ68</accession>
<evidence type="ECO:0000256" key="11">
    <source>
        <dbReference type="ARBA" id="ARBA00049760"/>
    </source>
</evidence>
<keyword evidence="3" id="KW-0433">Leucine-rich repeat</keyword>
<evidence type="ECO:0000313" key="12">
    <source>
        <dbReference type="EMBL" id="CRK99810.1"/>
    </source>
</evidence>
<keyword evidence="6" id="KW-0243">Dynein</keyword>
<dbReference type="FunFam" id="3.80.10.10:FF:000049">
    <property type="entry name" value="Dynein light chain 1"/>
    <property type="match status" value="1"/>
</dbReference>
<dbReference type="AlphaFoldDB" id="A0A1J1IJ68"/>
<evidence type="ECO:0000256" key="2">
    <source>
        <dbReference type="ARBA" id="ARBA00022490"/>
    </source>
</evidence>
<evidence type="ECO:0000256" key="9">
    <source>
        <dbReference type="ARBA" id="ARBA00023273"/>
    </source>
</evidence>